<comment type="caution">
    <text evidence="1">The sequence shown here is derived from an EMBL/GenBank/DDBJ whole genome shotgun (WGS) entry which is preliminary data.</text>
</comment>
<name>A0A8K0V534_9ENTR</name>
<dbReference type="RefSeq" id="WP_238713516.1">
    <property type="nucleotide sequence ID" value="NZ_JAEPBH010000017.1"/>
</dbReference>
<dbReference type="Proteomes" id="UP000659047">
    <property type="component" value="Unassembled WGS sequence"/>
</dbReference>
<evidence type="ECO:0000313" key="1">
    <source>
        <dbReference type="EMBL" id="MBK4715280.1"/>
    </source>
</evidence>
<accession>A0A8K0V534</accession>
<proteinExistence type="predicted"/>
<reference evidence="1" key="1">
    <citation type="submission" date="2021-01" db="EMBL/GenBank/DDBJ databases">
        <title>Intestinitalea alba gen. nov., sp. nov., a novel genus of the family Enterobacteriaceae, isolated from the gut of the plastic-eating mealworm Tenebrio molitor L.</title>
        <authorList>
            <person name="Yang Y."/>
        </authorList>
    </citation>
    <scope>NUCLEOTIDE SEQUENCE</scope>
    <source>
        <strain evidence="1">BIT-L3</strain>
    </source>
</reference>
<organism evidence="1 2">
    <name type="scientific">Tenebrionibacter intestinalis</name>
    <dbReference type="NCBI Taxonomy" id="2799638"/>
    <lineage>
        <taxon>Bacteria</taxon>
        <taxon>Pseudomonadati</taxon>
        <taxon>Pseudomonadota</taxon>
        <taxon>Gammaproteobacteria</taxon>
        <taxon>Enterobacterales</taxon>
        <taxon>Enterobacteriaceae</taxon>
        <taxon>Tenebrionibacter/Tenebrionicola group</taxon>
        <taxon>Tenebrionibacter</taxon>
    </lineage>
</organism>
<dbReference type="EMBL" id="JAEPBH010000017">
    <property type="protein sequence ID" value="MBK4715280.1"/>
    <property type="molecule type" value="Genomic_DNA"/>
</dbReference>
<keyword evidence="2" id="KW-1185">Reference proteome</keyword>
<sequence>MYLSTFAMAEPDESVCFFYPGWLNVWESHMYNRSLKSTGAHGWGFKRFGTTQEGYAREIIRTPLYKKYLDVMDQVCDSALQQMNAKARMQLMKARTAFIYVDAWGESGPFENISSALHTAMIDTLPKNLVKKFSVKDFTCKIRGEKQSLVQAMKVAQDYLDWDIFDFVVICAAYRAVPVLVMSEEDIPRSRRERHKDIKMNLCVERVGCFIFSNREGGMQVECGGYITPANDDALRASLLAAGNDIDLFAYTGLRKCEPVQALIDRRHTAAPHAVNLVDMYGASGCLSPALGWVYLTQHAGSSGKMRTLVPDNFGGYACFDTRY</sequence>
<keyword evidence="1" id="KW-0547">Nucleotide-binding</keyword>
<dbReference type="AlphaFoldDB" id="A0A8K0V534"/>
<protein>
    <submittedName>
        <fullName evidence="1">ATP-binding protein</fullName>
    </submittedName>
</protein>
<keyword evidence="1" id="KW-0067">ATP-binding</keyword>
<dbReference type="GO" id="GO:0005524">
    <property type="term" value="F:ATP binding"/>
    <property type="evidence" value="ECO:0007669"/>
    <property type="project" value="UniProtKB-KW"/>
</dbReference>
<evidence type="ECO:0000313" key="2">
    <source>
        <dbReference type="Proteomes" id="UP000659047"/>
    </source>
</evidence>
<gene>
    <name evidence="1" type="ORF">JJB97_08045</name>
</gene>